<dbReference type="KEGG" id="zga:ZOBELLIA_3443"/>
<organism evidence="1 2">
    <name type="scientific">Zobellia galactanivorans (strain DSM 12802 / CCUG 47099 / CIP 106680 / NCIMB 13871 / Dsij)</name>
    <dbReference type="NCBI Taxonomy" id="63186"/>
    <lineage>
        <taxon>Bacteria</taxon>
        <taxon>Pseudomonadati</taxon>
        <taxon>Bacteroidota</taxon>
        <taxon>Flavobacteriia</taxon>
        <taxon>Flavobacteriales</taxon>
        <taxon>Flavobacteriaceae</taxon>
        <taxon>Zobellia</taxon>
    </lineage>
</organism>
<keyword evidence="2" id="KW-1185">Reference proteome</keyword>
<sequence>MVLQNALSHSPYDIPLVNHLFFPQKDLWVLAKEHP</sequence>
<accession>G0L0R4</accession>
<dbReference type="AlphaFoldDB" id="G0L0R4"/>
<dbReference type="EMBL" id="FP476056">
    <property type="protein sequence ID" value="CAZ97581.1"/>
    <property type="molecule type" value="Genomic_DNA"/>
</dbReference>
<reference evidence="2" key="1">
    <citation type="submission" date="2009-07" db="EMBL/GenBank/DDBJ databases">
        <title>Complete genome sequence of Zobellia galactanivorans Dsij.</title>
        <authorList>
            <consortium name="Genoscope - CEA"/>
        </authorList>
    </citation>
    <scope>NUCLEOTIDE SEQUENCE [LARGE SCALE GENOMIC DNA]</scope>
    <source>
        <strain evidence="2">DSM 12802 / CCUG 47099 / CIP 106680 / NCIMB 13871 / Dsij</strain>
    </source>
</reference>
<gene>
    <name evidence="1" type="ordered locus">zobellia_3443</name>
</gene>
<dbReference type="HOGENOM" id="CLU_3368200_0_0_10"/>
<evidence type="ECO:0000313" key="1">
    <source>
        <dbReference type="EMBL" id="CAZ97581.1"/>
    </source>
</evidence>
<evidence type="ECO:0000313" key="2">
    <source>
        <dbReference type="Proteomes" id="UP000008898"/>
    </source>
</evidence>
<name>G0L0R4_ZOBGA</name>
<reference evidence="1 2" key="2">
    <citation type="journal article" date="2012" name="Environ. Microbiol.">
        <title>Characterization of the first alginolytic operons in a marine bacterium: from their emergence in marine Flavobacteriia to their independent transfers to marine Proteobacteria and human gut Bacteroides.</title>
        <authorList>
            <person name="Thomas F."/>
            <person name="Barbeyron T."/>
            <person name="Tonon T."/>
            <person name="Genicot S."/>
            <person name="Czjzek M."/>
            <person name="Michel G."/>
        </authorList>
    </citation>
    <scope>NUCLEOTIDE SEQUENCE [LARGE SCALE GENOMIC DNA]</scope>
    <source>
        <strain evidence="2">DSM 12802 / CCUG 47099 / CIP 106680 / NCIMB 13871 / Dsij</strain>
    </source>
</reference>
<proteinExistence type="predicted"/>
<protein>
    <submittedName>
        <fullName evidence="1">Uncharacterized protein</fullName>
    </submittedName>
</protein>
<dbReference type="Proteomes" id="UP000008898">
    <property type="component" value="Chromosome"/>
</dbReference>